<dbReference type="InParanoid" id="A0A165Q2B1"/>
<sequence>MVTGDGDARGLRSTLDPDKSPVHWLGHYCTCPFGHVEDDFVRNTAEVLLGVVPQSPGIFDRYAPSTLAMGALMLARFLCGAYMMPFNENEQGLEVMIVLDRQFRNNPELVLDIPNPSTFLPLDLDVLEFYRYARDYLPAVPSSMKEYHKPRNLNSPDLKINLLSYSTVLPDADPTEKLRALLNSMQISPGIEALLDKMRISPGLEDLLDSMQLK</sequence>
<dbReference type="EMBL" id="KV425602">
    <property type="protein sequence ID" value="KZT21818.1"/>
    <property type="molecule type" value="Genomic_DNA"/>
</dbReference>
<dbReference type="AlphaFoldDB" id="A0A165Q2B1"/>
<organism evidence="1 2">
    <name type="scientific">Neolentinus lepideus HHB14362 ss-1</name>
    <dbReference type="NCBI Taxonomy" id="1314782"/>
    <lineage>
        <taxon>Eukaryota</taxon>
        <taxon>Fungi</taxon>
        <taxon>Dikarya</taxon>
        <taxon>Basidiomycota</taxon>
        <taxon>Agaricomycotina</taxon>
        <taxon>Agaricomycetes</taxon>
        <taxon>Gloeophyllales</taxon>
        <taxon>Gloeophyllaceae</taxon>
        <taxon>Neolentinus</taxon>
    </lineage>
</organism>
<protein>
    <submittedName>
        <fullName evidence="1">Uncharacterized protein</fullName>
    </submittedName>
</protein>
<dbReference type="OrthoDB" id="10442680at2759"/>
<reference evidence="1 2" key="1">
    <citation type="journal article" date="2016" name="Mol. Biol. Evol.">
        <title>Comparative Genomics of Early-Diverging Mushroom-Forming Fungi Provides Insights into the Origins of Lignocellulose Decay Capabilities.</title>
        <authorList>
            <person name="Nagy L.G."/>
            <person name="Riley R."/>
            <person name="Tritt A."/>
            <person name="Adam C."/>
            <person name="Daum C."/>
            <person name="Floudas D."/>
            <person name="Sun H."/>
            <person name="Yadav J.S."/>
            <person name="Pangilinan J."/>
            <person name="Larsson K.H."/>
            <person name="Matsuura K."/>
            <person name="Barry K."/>
            <person name="Labutti K."/>
            <person name="Kuo R."/>
            <person name="Ohm R.A."/>
            <person name="Bhattacharya S.S."/>
            <person name="Shirouzu T."/>
            <person name="Yoshinaga Y."/>
            <person name="Martin F.M."/>
            <person name="Grigoriev I.V."/>
            <person name="Hibbett D.S."/>
        </authorList>
    </citation>
    <scope>NUCLEOTIDE SEQUENCE [LARGE SCALE GENOMIC DNA]</scope>
    <source>
        <strain evidence="1 2">HHB14362 ss-1</strain>
    </source>
</reference>
<proteinExistence type="predicted"/>
<evidence type="ECO:0000313" key="2">
    <source>
        <dbReference type="Proteomes" id="UP000076761"/>
    </source>
</evidence>
<dbReference type="Proteomes" id="UP000076761">
    <property type="component" value="Unassembled WGS sequence"/>
</dbReference>
<keyword evidence="2" id="KW-1185">Reference proteome</keyword>
<evidence type="ECO:0000313" key="1">
    <source>
        <dbReference type="EMBL" id="KZT21818.1"/>
    </source>
</evidence>
<name>A0A165Q2B1_9AGAM</name>
<accession>A0A165Q2B1</accession>
<gene>
    <name evidence="1" type="ORF">NEOLEDRAFT_1181363</name>
</gene>